<dbReference type="EMBL" id="JACFYJ010000140">
    <property type="protein sequence ID" value="MEI6002893.1"/>
    <property type="molecule type" value="Genomic_DNA"/>
</dbReference>
<dbReference type="Proteomes" id="UP001386437">
    <property type="component" value="Unassembled WGS sequence"/>
</dbReference>
<name>A0ABU8J5Q8_9BURK</name>
<accession>A0ABU8J5Q8</accession>
<sequence length="221" mass="25087">MRRDPNSLPDPYTAEVIRYLFQHDLFVETIESFNHATESHQRLLIATEHSIRRGNEVASLIQKAADEAKSETLWGAEIKRIAEAVNLNAYAALDSIAESIDDNTKALTEGTLEQIKQLLLQQQKGFDETLKRHQRAFDESLLQQQKGFDRRLESLEAAANGETPLPIAPHNAQFLQRFSYACRRWLRQLHQWCLDALPPLLITAVLAAGVDIALRAHLISR</sequence>
<reference evidence="1 2" key="1">
    <citation type="journal article" date="2022" name="Arch. Microbiol.">
        <title>Paraburkholderia bengalensis sp. nov. isolated from roots of Oryza sativa, IR64.</title>
        <authorList>
            <person name="Nag P."/>
            <person name="Mondal N."/>
            <person name="Sarkar J."/>
            <person name="Das S."/>
        </authorList>
    </citation>
    <scope>NUCLEOTIDE SEQUENCE [LARGE SCALE GENOMIC DNA]</scope>
    <source>
        <strain evidence="1 2">IR64_4_BI</strain>
    </source>
</reference>
<evidence type="ECO:0000313" key="1">
    <source>
        <dbReference type="EMBL" id="MEI6002893.1"/>
    </source>
</evidence>
<proteinExistence type="predicted"/>
<gene>
    <name evidence="1" type="ORF">H3V53_39145</name>
</gene>
<keyword evidence="2" id="KW-1185">Reference proteome</keyword>
<comment type="caution">
    <text evidence="1">The sequence shown here is derived from an EMBL/GenBank/DDBJ whole genome shotgun (WGS) entry which is preliminary data.</text>
</comment>
<protein>
    <submittedName>
        <fullName evidence="1">Uncharacterized protein</fullName>
    </submittedName>
</protein>
<organism evidence="1 2">
    <name type="scientific">Paraburkholderia bengalensis</name>
    <dbReference type="NCBI Taxonomy" id="2747562"/>
    <lineage>
        <taxon>Bacteria</taxon>
        <taxon>Pseudomonadati</taxon>
        <taxon>Pseudomonadota</taxon>
        <taxon>Betaproteobacteria</taxon>
        <taxon>Burkholderiales</taxon>
        <taxon>Burkholderiaceae</taxon>
        <taxon>Paraburkholderia</taxon>
    </lineage>
</organism>
<evidence type="ECO:0000313" key="2">
    <source>
        <dbReference type="Proteomes" id="UP001386437"/>
    </source>
</evidence>
<dbReference type="RefSeq" id="WP_336602477.1">
    <property type="nucleotide sequence ID" value="NZ_JACFYJ010000140.1"/>
</dbReference>